<evidence type="ECO:0000313" key="2">
    <source>
        <dbReference type="EMBL" id="SDL75852.1"/>
    </source>
</evidence>
<dbReference type="SUPFAM" id="SSF82171">
    <property type="entry name" value="DPP6 N-terminal domain-like"/>
    <property type="match status" value="1"/>
</dbReference>
<evidence type="ECO:0008006" key="4">
    <source>
        <dbReference type="Google" id="ProtNLM"/>
    </source>
</evidence>
<reference evidence="2 3" key="1">
    <citation type="submission" date="2016-10" db="EMBL/GenBank/DDBJ databases">
        <authorList>
            <person name="de Groot N.N."/>
        </authorList>
    </citation>
    <scope>NUCLEOTIDE SEQUENCE [LARGE SCALE GENOMIC DNA]</scope>
    <source>
        <strain evidence="2 3">DSM 16077</strain>
    </source>
</reference>
<dbReference type="Gene3D" id="2.120.10.30">
    <property type="entry name" value="TolB, C-terminal domain"/>
    <property type="match status" value="1"/>
</dbReference>
<gene>
    <name evidence="2" type="ORF">SAMN04488568_10255</name>
</gene>
<dbReference type="RefSeq" id="WP_091766029.1">
    <property type="nucleotide sequence ID" value="NZ_FNHG01000002.1"/>
</dbReference>
<dbReference type="PROSITE" id="PS51257">
    <property type="entry name" value="PROKAR_LIPOPROTEIN"/>
    <property type="match status" value="1"/>
</dbReference>
<dbReference type="OrthoDB" id="9797498at2"/>
<dbReference type="EMBL" id="FNHG01000002">
    <property type="protein sequence ID" value="SDL75852.1"/>
    <property type="molecule type" value="Genomic_DNA"/>
</dbReference>
<accession>A0A1G9MNJ7</accession>
<keyword evidence="3" id="KW-1185">Reference proteome</keyword>
<dbReference type="STRING" id="144026.SAMN04488568_10255"/>
<dbReference type="InterPro" id="IPR011042">
    <property type="entry name" value="6-blade_b-propeller_TolB-like"/>
</dbReference>
<protein>
    <recommendedName>
        <fullName evidence="4">WD40-like Beta Propeller Repeat</fullName>
    </recommendedName>
</protein>
<sequence length="347" mass="36001">MRHYLALAAATGLIACSPTDPDTQTPAAGPPAERDLPAAPAVERDAEAPAEETAGLPGTDIRIFALDWVDGRPQIGAPAGGVVRPGYDNQPFFTPDGTGLLYTAGDDASGETDIWRLDLASGETAPVTRTPDESEYSPRVPPGEAELSYIYQPPGGYAGNAYLANADNSDRRAAEDLAPVGYYLFSGDMRHVVTFALGEPNTLQLIDRSVEPEIVQAVADNPGASLARTLHGDGAWVTLERADGGFAVHRLDFATGALSAGFDLPGMQPHFARITSPASGMFAFDGFFSAADGTLFYGAVSAAAAATTRSPAWSEIASLSALGLDGVTRIAVSANADLVAFVVADQG</sequence>
<organism evidence="2 3">
    <name type="scientific">Maricaulis salignorans</name>
    <dbReference type="NCBI Taxonomy" id="144026"/>
    <lineage>
        <taxon>Bacteria</taxon>
        <taxon>Pseudomonadati</taxon>
        <taxon>Pseudomonadota</taxon>
        <taxon>Alphaproteobacteria</taxon>
        <taxon>Maricaulales</taxon>
        <taxon>Maricaulaceae</taxon>
        <taxon>Maricaulis</taxon>
    </lineage>
</organism>
<dbReference type="AlphaFoldDB" id="A0A1G9MNJ7"/>
<name>A0A1G9MNJ7_9PROT</name>
<dbReference type="Proteomes" id="UP000199759">
    <property type="component" value="Unassembled WGS sequence"/>
</dbReference>
<proteinExistence type="predicted"/>
<evidence type="ECO:0000313" key="3">
    <source>
        <dbReference type="Proteomes" id="UP000199759"/>
    </source>
</evidence>
<feature type="region of interest" description="Disordered" evidence="1">
    <location>
        <begin position="16"/>
        <end position="36"/>
    </location>
</feature>
<evidence type="ECO:0000256" key="1">
    <source>
        <dbReference type="SAM" id="MobiDB-lite"/>
    </source>
</evidence>